<feature type="domain" description="Ricin B lectin" evidence="21">
    <location>
        <begin position="481"/>
        <end position="611"/>
    </location>
</feature>
<keyword evidence="15 20" id="KW-1015">Disulfide bond</keyword>
<comment type="similarity">
    <text evidence="4 20">Belongs to the glycosyltransferase 2 family. GalNAc-T subfamily.</text>
</comment>
<dbReference type="InterPro" id="IPR000772">
    <property type="entry name" value="Ricin_B_lectin"/>
</dbReference>
<dbReference type="GO" id="GO:0030246">
    <property type="term" value="F:carbohydrate binding"/>
    <property type="evidence" value="ECO:0007669"/>
    <property type="project" value="UniProtKB-KW"/>
</dbReference>
<evidence type="ECO:0000259" key="21">
    <source>
        <dbReference type="SMART" id="SM00458"/>
    </source>
</evidence>
<keyword evidence="13 20" id="KW-0333">Golgi apparatus</keyword>
<comment type="catalytic activity">
    <reaction evidence="18">
        <text>L-threonyl-[protein] + UDP-N-acetyl-alpha-D-galactosamine = a 3-O-[N-acetyl-alpha-D-galactosaminyl]-L-threonyl-[protein] + UDP + H(+)</text>
        <dbReference type="Rhea" id="RHEA:52424"/>
        <dbReference type="Rhea" id="RHEA-COMP:11060"/>
        <dbReference type="Rhea" id="RHEA-COMP:11689"/>
        <dbReference type="ChEBI" id="CHEBI:15378"/>
        <dbReference type="ChEBI" id="CHEBI:30013"/>
        <dbReference type="ChEBI" id="CHEBI:58223"/>
        <dbReference type="ChEBI" id="CHEBI:67138"/>
        <dbReference type="ChEBI" id="CHEBI:87075"/>
        <dbReference type="EC" id="2.4.1.41"/>
    </reaction>
</comment>
<evidence type="ECO:0000256" key="13">
    <source>
        <dbReference type="ARBA" id="ARBA00023034"/>
    </source>
</evidence>
<evidence type="ECO:0000256" key="15">
    <source>
        <dbReference type="ARBA" id="ARBA00023157"/>
    </source>
</evidence>
<dbReference type="InterPro" id="IPR029044">
    <property type="entry name" value="Nucleotide-diphossugar_trans"/>
</dbReference>
<keyword evidence="14" id="KW-0472">Membrane</keyword>
<evidence type="ECO:0000256" key="11">
    <source>
        <dbReference type="ARBA" id="ARBA00022968"/>
    </source>
</evidence>
<dbReference type="SUPFAM" id="SSF50370">
    <property type="entry name" value="Ricin B-like lectins"/>
    <property type="match status" value="1"/>
</dbReference>
<evidence type="ECO:0000256" key="7">
    <source>
        <dbReference type="ARBA" id="ARBA00022679"/>
    </source>
</evidence>
<dbReference type="InterPro" id="IPR001173">
    <property type="entry name" value="Glyco_trans_2-like"/>
</dbReference>
<dbReference type="SMART" id="SM00458">
    <property type="entry name" value="RICIN"/>
    <property type="match status" value="1"/>
</dbReference>
<organism evidence="22 23">
    <name type="scientific">Brachionus plicatilis</name>
    <name type="common">Marine rotifer</name>
    <name type="synonym">Brachionus muelleri</name>
    <dbReference type="NCBI Taxonomy" id="10195"/>
    <lineage>
        <taxon>Eukaryota</taxon>
        <taxon>Metazoa</taxon>
        <taxon>Spiralia</taxon>
        <taxon>Gnathifera</taxon>
        <taxon>Rotifera</taxon>
        <taxon>Eurotatoria</taxon>
        <taxon>Monogononta</taxon>
        <taxon>Pseudotrocha</taxon>
        <taxon>Ploima</taxon>
        <taxon>Brachionidae</taxon>
        <taxon>Brachionus</taxon>
    </lineage>
</organism>
<evidence type="ECO:0000313" key="22">
    <source>
        <dbReference type="EMBL" id="RNA23070.1"/>
    </source>
</evidence>
<reference evidence="22 23" key="1">
    <citation type="journal article" date="2018" name="Sci. Rep.">
        <title>Genomic signatures of local adaptation to the degree of environmental predictability in rotifers.</title>
        <authorList>
            <person name="Franch-Gras L."/>
            <person name="Hahn C."/>
            <person name="Garcia-Roger E.M."/>
            <person name="Carmona M.J."/>
            <person name="Serra M."/>
            <person name="Gomez A."/>
        </authorList>
    </citation>
    <scope>NUCLEOTIDE SEQUENCE [LARGE SCALE GENOMIC DNA]</scope>
    <source>
        <strain evidence="22">HYR1</strain>
    </source>
</reference>
<dbReference type="Gene3D" id="2.80.10.50">
    <property type="match status" value="1"/>
</dbReference>
<dbReference type="InterPro" id="IPR035992">
    <property type="entry name" value="Ricin_B-like_lectins"/>
</dbReference>
<dbReference type="CDD" id="cd02510">
    <property type="entry name" value="pp-GalNAc-T"/>
    <property type="match status" value="1"/>
</dbReference>
<keyword evidence="17 20" id="KW-0464">Manganese</keyword>
<keyword evidence="12" id="KW-1133">Transmembrane helix</keyword>
<sequence length="624" mass="72466">MRKIKSQLLKIFIINRNLAKIDLKNELLKDGANGVGLQDQNIKDLNQIDKFFNKNQNDYEFDEKQIERRVEENFEILDNLEKNQVKKNEKKDWHNYNQIAGESQRTGAGEQGQGFVLDTMDAQSSLKQTLYSQNGFNALVSDKISLERSLNDIRHSDCKKKLYLSNLPKISVIIPFHDEHFSVLIRSIYSIIRRTPAELLEEIILVDDFSKKEFLKTKLDDYSSENFKGLVKIIRLTKREGLIRTRMAGARQAKAEVLVFFDSHIECNTNWLPPLIEPIALNYTTVVCPLIDVINEENFAYTAQDNGARGVFDWDLLYKRIPLIDEYKRDPTEPFESPVMAGGLFAISKKWFFKFDGYDEGLDVWGGEQYELSFKVWQCGGRIVDAPCSRIGHVYRKFNPFGAFGAGDYVSRNHKRVAETWMDEYKEYVYKRLPNMKSIDTGDLTKQIDIRKSLNCKPFKWFMENVASDMVNYYPPVIPSPYAYGEIRNVEANLCIDTKFRSSKSNFGLENCQSSNKDIGGEQIFELTWHKDIRPKSRNVCWDVSRSDPGSPVLLFECHGMHGNQEFIYRPKHLQIVHSISKLCLDSNGERKEVFMNNCDTKLDSQKWQFESLNLTMIERDFKL</sequence>
<comment type="cofactor">
    <cofactor evidence="1 20">
        <name>Mn(2+)</name>
        <dbReference type="ChEBI" id="CHEBI:29035"/>
    </cofactor>
</comment>
<dbReference type="OrthoDB" id="6159198at2759"/>
<evidence type="ECO:0000256" key="8">
    <source>
        <dbReference type="ARBA" id="ARBA00022692"/>
    </source>
</evidence>
<dbReference type="PANTHER" id="PTHR11675">
    <property type="entry name" value="N-ACETYLGALACTOSAMINYLTRANSFERASE"/>
    <property type="match status" value="1"/>
</dbReference>
<protein>
    <recommendedName>
        <fullName evidence="5 20">Polypeptide N-acetylgalactosaminyltransferase</fullName>
        <ecNumber evidence="20">2.4.1.-</ecNumber>
    </recommendedName>
    <alternativeName>
        <fullName evidence="20">Protein-UDP acetylgalactosaminyltransferase</fullName>
    </alternativeName>
</protein>
<evidence type="ECO:0000256" key="5">
    <source>
        <dbReference type="ARBA" id="ARBA00012644"/>
    </source>
</evidence>
<dbReference type="Gene3D" id="3.90.550.10">
    <property type="entry name" value="Spore Coat Polysaccharide Biosynthesis Protein SpsA, Chain A"/>
    <property type="match status" value="1"/>
</dbReference>
<evidence type="ECO:0000256" key="3">
    <source>
        <dbReference type="ARBA" id="ARBA00004922"/>
    </source>
</evidence>
<dbReference type="PROSITE" id="PS50231">
    <property type="entry name" value="RICIN_B_LECTIN"/>
    <property type="match status" value="1"/>
</dbReference>
<dbReference type="EC" id="2.4.1.-" evidence="20"/>
<dbReference type="UniPathway" id="UPA00378"/>
<dbReference type="CDD" id="cd23439">
    <property type="entry name" value="beta-trefoil_Ricin_GALNT10-like"/>
    <property type="match status" value="1"/>
</dbReference>
<keyword evidence="10 20" id="KW-0430">Lectin</keyword>
<keyword evidence="7 20" id="KW-0808">Transferase</keyword>
<dbReference type="AlphaFoldDB" id="A0A3M7RI42"/>
<dbReference type="STRING" id="10195.A0A3M7RI42"/>
<evidence type="ECO:0000256" key="6">
    <source>
        <dbReference type="ARBA" id="ARBA00022676"/>
    </source>
</evidence>
<evidence type="ECO:0000256" key="16">
    <source>
        <dbReference type="ARBA" id="ARBA00023180"/>
    </source>
</evidence>
<evidence type="ECO:0000256" key="4">
    <source>
        <dbReference type="ARBA" id="ARBA00005680"/>
    </source>
</evidence>
<evidence type="ECO:0000256" key="9">
    <source>
        <dbReference type="ARBA" id="ARBA00022723"/>
    </source>
</evidence>
<dbReference type="FunFam" id="2.80.10.50:FF:000011">
    <property type="entry name" value="Polypeptide N-acetylgalactosaminyltransferase"/>
    <property type="match status" value="1"/>
</dbReference>
<dbReference type="InterPro" id="IPR045885">
    <property type="entry name" value="GalNAc-T"/>
</dbReference>
<keyword evidence="9" id="KW-0479">Metal-binding</keyword>
<accession>A0A3M7RI42</accession>
<dbReference type="SUPFAM" id="SSF53448">
    <property type="entry name" value="Nucleotide-diphospho-sugar transferases"/>
    <property type="match status" value="1"/>
</dbReference>
<dbReference type="Proteomes" id="UP000276133">
    <property type="component" value="Unassembled WGS sequence"/>
</dbReference>
<name>A0A3M7RI42_BRAPC</name>
<dbReference type="FunFam" id="3.90.550.10:FF:000029">
    <property type="entry name" value="Polypeptide N-acetylgalactosaminyltransferase"/>
    <property type="match status" value="1"/>
</dbReference>
<dbReference type="GO" id="GO:0006493">
    <property type="term" value="P:protein O-linked glycosylation"/>
    <property type="evidence" value="ECO:0007669"/>
    <property type="project" value="TreeGrafter"/>
</dbReference>
<comment type="subcellular location">
    <subcellularLocation>
        <location evidence="2 20">Golgi apparatus membrane</location>
        <topology evidence="2 20">Single-pass type II membrane protein</topology>
    </subcellularLocation>
</comment>
<comment type="catalytic activity">
    <reaction evidence="19">
        <text>L-seryl-[protein] + UDP-N-acetyl-alpha-D-galactosamine = a 3-O-[N-acetyl-alpha-D-galactosaminyl]-L-seryl-[protein] + UDP + H(+)</text>
        <dbReference type="Rhea" id="RHEA:23956"/>
        <dbReference type="Rhea" id="RHEA-COMP:9863"/>
        <dbReference type="Rhea" id="RHEA-COMP:12788"/>
        <dbReference type="ChEBI" id="CHEBI:15378"/>
        <dbReference type="ChEBI" id="CHEBI:29999"/>
        <dbReference type="ChEBI" id="CHEBI:53604"/>
        <dbReference type="ChEBI" id="CHEBI:58223"/>
        <dbReference type="ChEBI" id="CHEBI:67138"/>
        <dbReference type="EC" id="2.4.1.41"/>
    </reaction>
</comment>
<dbReference type="PANTHER" id="PTHR11675:SF134">
    <property type="entry name" value="N-ACETYLGALACTOSAMINYLTRANSFERASE 4-RELATED"/>
    <property type="match status" value="1"/>
</dbReference>
<dbReference type="GO" id="GO:0046872">
    <property type="term" value="F:metal ion binding"/>
    <property type="evidence" value="ECO:0007669"/>
    <property type="project" value="UniProtKB-KW"/>
</dbReference>
<evidence type="ECO:0000256" key="19">
    <source>
        <dbReference type="ARBA" id="ARBA00052209"/>
    </source>
</evidence>
<evidence type="ECO:0000256" key="10">
    <source>
        <dbReference type="ARBA" id="ARBA00022734"/>
    </source>
</evidence>
<dbReference type="Pfam" id="PF00535">
    <property type="entry name" value="Glycos_transf_2"/>
    <property type="match status" value="1"/>
</dbReference>
<evidence type="ECO:0000313" key="23">
    <source>
        <dbReference type="Proteomes" id="UP000276133"/>
    </source>
</evidence>
<proteinExistence type="inferred from homology"/>
<evidence type="ECO:0000256" key="20">
    <source>
        <dbReference type="RuleBase" id="RU361242"/>
    </source>
</evidence>
<keyword evidence="6 20" id="KW-0328">Glycosyltransferase</keyword>
<dbReference type="GO" id="GO:0004653">
    <property type="term" value="F:polypeptide N-acetylgalactosaminyltransferase activity"/>
    <property type="evidence" value="ECO:0007669"/>
    <property type="project" value="UniProtKB-EC"/>
</dbReference>
<keyword evidence="16" id="KW-0325">Glycoprotein</keyword>
<keyword evidence="23" id="KW-1185">Reference proteome</keyword>
<dbReference type="EMBL" id="REGN01003354">
    <property type="protein sequence ID" value="RNA23070.1"/>
    <property type="molecule type" value="Genomic_DNA"/>
</dbReference>
<comment type="caution">
    <text evidence="22">The sequence shown here is derived from an EMBL/GenBank/DDBJ whole genome shotgun (WGS) entry which is preliminary data.</text>
</comment>
<evidence type="ECO:0000256" key="2">
    <source>
        <dbReference type="ARBA" id="ARBA00004323"/>
    </source>
</evidence>
<evidence type="ECO:0000256" key="12">
    <source>
        <dbReference type="ARBA" id="ARBA00022989"/>
    </source>
</evidence>
<dbReference type="Pfam" id="PF00652">
    <property type="entry name" value="Ricin_B_lectin"/>
    <property type="match status" value="1"/>
</dbReference>
<evidence type="ECO:0000256" key="18">
    <source>
        <dbReference type="ARBA" id="ARBA00050905"/>
    </source>
</evidence>
<keyword evidence="11" id="KW-0735">Signal-anchor</keyword>
<gene>
    <name evidence="22" type="ORF">BpHYR1_030721</name>
</gene>
<evidence type="ECO:0000256" key="1">
    <source>
        <dbReference type="ARBA" id="ARBA00001936"/>
    </source>
</evidence>
<keyword evidence="8" id="KW-0812">Transmembrane</keyword>
<evidence type="ECO:0000256" key="14">
    <source>
        <dbReference type="ARBA" id="ARBA00023136"/>
    </source>
</evidence>
<comment type="pathway">
    <text evidence="3 20">Protein modification; protein glycosylation.</text>
</comment>
<dbReference type="GO" id="GO:0000139">
    <property type="term" value="C:Golgi membrane"/>
    <property type="evidence" value="ECO:0007669"/>
    <property type="project" value="UniProtKB-SubCell"/>
</dbReference>
<evidence type="ECO:0000256" key="17">
    <source>
        <dbReference type="ARBA" id="ARBA00023211"/>
    </source>
</evidence>